<reference evidence="2" key="1">
    <citation type="submission" date="2014-07" db="EMBL/GenBank/DDBJ databases">
        <authorList>
            <person name="Urmite Genomes Urmite Genomes"/>
        </authorList>
    </citation>
    <scope>NUCLEOTIDE SEQUENCE</scope>
    <source>
        <strain evidence="2">11W110_air</strain>
    </source>
</reference>
<feature type="compositionally biased region" description="Low complexity" evidence="1">
    <location>
        <begin position="60"/>
        <end position="69"/>
    </location>
</feature>
<protein>
    <submittedName>
        <fullName evidence="2">Uncharacterized protein</fullName>
    </submittedName>
</protein>
<name>A0A078MU85_9MICC</name>
<organism evidence="2">
    <name type="scientific">Arthrobacter saudimassiliensis</name>
    <dbReference type="NCBI Taxonomy" id="1461584"/>
    <lineage>
        <taxon>Bacteria</taxon>
        <taxon>Bacillati</taxon>
        <taxon>Actinomycetota</taxon>
        <taxon>Actinomycetes</taxon>
        <taxon>Micrococcales</taxon>
        <taxon>Micrococcaceae</taxon>
        <taxon>Arthrobacter</taxon>
    </lineage>
</organism>
<feature type="compositionally biased region" description="Pro residues" evidence="1">
    <location>
        <begin position="70"/>
        <end position="81"/>
    </location>
</feature>
<feature type="region of interest" description="Disordered" evidence="1">
    <location>
        <begin position="60"/>
        <end position="81"/>
    </location>
</feature>
<dbReference type="PATRIC" id="fig|1461584.3.peg.3262"/>
<accession>A0A078MU85</accession>
<gene>
    <name evidence="2" type="ORF">BN1051_03295</name>
</gene>
<dbReference type="EMBL" id="LN483072">
    <property type="protein sequence ID" value="CEA09915.1"/>
    <property type="molecule type" value="Genomic_DNA"/>
</dbReference>
<proteinExistence type="predicted"/>
<evidence type="ECO:0000313" key="2">
    <source>
        <dbReference type="EMBL" id="CEA09915.1"/>
    </source>
</evidence>
<evidence type="ECO:0000256" key="1">
    <source>
        <dbReference type="SAM" id="MobiDB-lite"/>
    </source>
</evidence>
<dbReference type="AlphaFoldDB" id="A0A078MU85"/>
<sequence>MQFDPIKWPGRQRSLMHRVPGNHLFGRLTRLGTFPLVMLLLLLLGIAGLLQLAEGDAGFAGASPAAEAPVPVPEPPAGLRG</sequence>